<keyword evidence="2" id="KW-1185">Reference proteome</keyword>
<gene>
    <name evidence="1" type="ORF">Q4Q50_09270</name>
</gene>
<evidence type="ECO:0000313" key="2">
    <source>
        <dbReference type="Proteomes" id="UP001249505"/>
    </source>
</evidence>
<organism evidence="1 2">
    <name type="scientific">Shewanella scandinavica</name>
    <dbReference type="NCBI Taxonomy" id="3063538"/>
    <lineage>
        <taxon>Bacteria</taxon>
        <taxon>Pseudomonadati</taxon>
        <taxon>Pseudomonadota</taxon>
        <taxon>Gammaproteobacteria</taxon>
        <taxon>Alteromonadales</taxon>
        <taxon>Shewanellaceae</taxon>
        <taxon>Shewanella</taxon>
    </lineage>
</organism>
<dbReference type="Gene3D" id="3.40.50.300">
    <property type="entry name" value="P-loop containing nucleotide triphosphate hydrolases"/>
    <property type="match status" value="1"/>
</dbReference>
<dbReference type="RefSeq" id="WP_259516414.1">
    <property type="nucleotide sequence ID" value="NZ_JAUOES010000008.1"/>
</dbReference>
<dbReference type="InterPro" id="IPR027417">
    <property type="entry name" value="P-loop_NTPase"/>
</dbReference>
<dbReference type="Proteomes" id="UP001249505">
    <property type="component" value="Unassembled WGS sequence"/>
</dbReference>
<reference evidence="1 2" key="1">
    <citation type="submission" date="2023-07" db="EMBL/GenBank/DDBJ databases">
        <title>Novel Shewanella species isolated from Baltic Sea sediments.</title>
        <authorList>
            <person name="Martin-Rodriguez A.J."/>
        </authorList>
    </citation>
    <scope>NUCLEOTIDE SEQUENCE [LARGE SCALE GENOMIC DNA]</scope>
    <source>
        <strain evidence="1 2">SP2S1-2</strain>
    </source>
</reference>
<proteinExistence type="predicted"/>
<name>A0ABU3FYL7_9GAMM</name>
<protein>
    <recommendedName>
        <fullName evidence="3">Helicase HerA central domain-containing protein</fullName>
    </recommendedName>
</protein>
<sequence>MAINPNNSLKARHISYCGASGAGKTVAVKCLALVGDCAALFDPYGDYKLSRLKKLSGLGNGRIVHHYHTRRGFLKAFTEAWASGKKFAVAYQPQIAEDKLRAEAIWFAQVVWAAADGKRELHAVFEELGRYVESSGAERSKIGEIVTGGRKFGLIGHYVFQRPSEVPKTILGNCAEYVVGAQQAMIDVRRWVDELDCSIDEIASLDRLNTDRHKHFLHKKGGIRNYKLIEIRF</sequence>
<evidence type="ECO:0000313" key="1">
    <source>
        <dbReference type="EMBL" id="MDT3280475.1"/>
    </source>
</evidence>
<evidence type="ECO:0008006" key="3">
    <source>
        <dbReference type="Google" id="ProtNLM"/>
    </source>
</evidence>
<dbReference type="EMBL" id="JAUOES010000008">
    <property type="protein sequence ID" value="MDT3280475.1"/>
    <property type="molecule type" value="Genomic_DNA"/>
</dbReference>
<accession>A0ABU3FYL7</accession>
<dbReference type="SUPFAM" id="SSF52540">
    <property type="entry name" value="P-loop containing nucleoside triphosphate hydrolases"/>
    <property type="match status" value="1"/>
</dbReference>
<comment type="caution">
    <text evidence="1">The sequence shown here is derived from an EMBL/GenBank/DDBJ whole genome shotgun (WGS) entry which is preliminary data.</text>
</comment>